<evidence type="ECO:0000313" key="2">
    <source>
        <dbReference type="EMBL" id="WMV14232.1"/>
    </source>
</evidence>
<gene>
    <name evidence="2" type="ORF">MTR67_007617</name>
</gene>
<evidence type="ECO:0000259" key="1">
    <source>
        <dbReference type="Pfam" id="PF13966"/>
    </source>
</evidence>
<name>A0AAF0Q043_SOLVR</name>
<keyword evidence="3" id="KW-1185">Reference proteome</keyword>
<evidence type="ECO:0000313" key="3">
    <source>
        <dbReference type="Proteomes" id="UP001234989"/>
    </source>
</evidence>
<reference evidence="2" key="1">
    <citation type="submission" date="2023-08" db="EMBL/GenBank/DDBJ databases">
        <title>A de novo genome assembly of Solanum verrucosum Schlechtendal, a Mexican diploid species geographically isolated from the other diploid A-genome species in potato relatives.</title>
        <authorList>
            <person name="Hosaka K."/>
        </authorList>
    </citation>
    <scope>NUCLEOTIDE SEQUENCE</scope>
    <source>
        <tissue evidence="2">Young leaves</tissue>
    </source>
</reference>
<proteinExistence type="predicted"/>
<dbReference type="EMBL" id="CP133613">
    <property type="protein sequence ID" value="WMV14232.1"/>
    <property type="molecule type" value="Genomic_DNA"/>
</dbReference>
<protein>
    <recommendedName>
        <fullName evidence="1">Reverse transcriptase zinc-binding domain-containing protein</fullName>
    </recommendedName>
</protein>
<sequence>MIWKAKIPYKVSCFTWLLAKQAVLTQENLMKRGIQLSPRCFLCGEKAETVTHLFLHCRITNQLWDLFINKKELKWVMPRRVTQTLPASQDIGRDGKSSQLVFGGQRGKKGTLDVIRTRATLFRR</sequence>
<dbReference type="Pfam" id="PF13966">
    <property type="entry name" value="zf-RVT"/>
    <property type="match status" value="1"/>
</dbReference>
<accession>A0AAF0Q043</accession>
<dbReference type="Proteomes" id="UP001234989">
    <property type="component" value="Chromosome 2"/>
</dbReference>
<dbReference type="AlphaFoldDB" id="A0AAF0Q043"/>
<feature type="domain" description="Reverse transcriptase zinc-binding" evidence="1">
    <location>
        <begin position="1"/>
        <end position="64"/>
    </location>
</feature>
<organism evidence="2 3">
    <name type="scientific">Solanum verrucosum</name>
    <dbReference type="NCBI Taxonomy" id="315347"/>
    <lineage>
        <taxon>Eukaryota</taxon>
        <taxon>Viridiplantae</taxon>
        <taxon>Streptophyta</taxon>
        <taxon>Embryophyta</taxon>
        <taxon>Tracheophyta</taxon>
        <taxon>Spermatophyta</taxon>
        <taxon>Magnoliopsida</taxon>
        <taxon>eudicotyledons</taxon>
        <taxon>Gunneridae</taxon>
        <taxon>Pentapetalae</taxon>
        <taxon>asterids</taxon>
        <taxon>lamiids</taxon>
        <taxon>Solanales</taxon>
        <taxon>Solanaceae</taxon>
        <taxon>Solanoideae</taxon>
        <taxon>Solaneae</taxon>
        <taxon>Solanum</taxon>
    </lineage>
</organism>
<dbReference type="InterPro" id="IPR026960">
    <property type="entry name" value="RVT-Znf"/>
</dbReference>